<evidence type="ECO:0000313" key="2">
    <source>
        <dbReference type="Proteomes" id="UP001250181"/>
    </source>
</evidence>
<comment type="caution">
    <text evidence="1">The sequence shown here is derived from an EMBL/GenBank/DDBJ whole genome shotgun (WGS) entry which is preliminary data.</text>
</comment>
<evidence type="ECO:0000313" key="1">
    <source>
        <dbReference type="EMBL" id="MDT9685270.1"/>
    </source>
</evidence>
<keyword evidence="2" id="KW-1185">Reference proteome</keyword>
<dbReference type="EMBL" id="JAWCTQ010000038">
    <property type="protein sequence ID" value="MDT9685270.1"/>
    <property type="molecule type" value="Genomic_DNA"/>
</dbReference>
<accession>A0ABU3QR75</accession>
<dbReference type="Proteomes" id="UP001250181">
    <property type="component" value="Unassembled WGS sequence"/>
</dbReference>
<name>A0ABU3QR75_9ACTN</name>
<proteinExistence type="predicted"/>
<gene>
    <name evidence="1" type="ORF">RND61_24870</name>
</gene>
<organism evidence="1 2">
    <name type="scientific">Streptomyces tamarix</name>
    <dbReference type="NCBI Taxonomy" id="3078565"/>
    <lineage>
        <taxon>Bacteria</taxon>
        <taxon>Bacillati</taxon>
        <taxon>Actinomycetota</taxon>
        <taxon>Actinomycetes</taxon>
        <taxon>Kitasatosporales</taxon>
        <taxon>Streptomycetaceae</taxon>
        <taxon>Streptomyces</taxon>
    </lineage>
</organism>
<dbReference type="RefSeq" id="WP_315880314.1">
    <property type="nucleotide sequence ID" value="NZ_JAWCTQ010000038.1"/>
</dbReference>
<protein>
    <submittedName>
        <fullName evidence="1">Uncharacterized protein</fullName>
    </submittedName>
</protein>
<reference evidence="1 2" key="1">
    <citation type="submission" date="2023-09" db="EMBL/GenBank/DDBJ databases">
        <title>Streptomyces sp. nov.: A antagonism against Alternaria gaisen Producing Streptochlin, Isolated from Tamarix root soil.</title>
        <authorList>
            <person name="Chen Y."/>
        </authorList>
    </citation>
    <scope>NUCLEOTIDE SEQUENCE [LARGE SCALE GENOMIC DNA]</scope>
    <source>
        <strain evidence="1 2">TRM76323</strain>
    </source>
</reference>
<sequence>MALTVVYAADTGHVVGAVALTGADAPADAAALVGRALPLRVLLGGGRTATLPLNAGELAVATVDDEPAVFADPLAFGVELTPEGRPKPTLLRLAAWSGGEGVALAPDGLTVTVRVAAARPTRVVALVSDDQDTRVLAGEIPAQQNRVTLPLTLDPGGTHGVLVLVVGWAGRLEKAGVT</sequence>